<name>A0A9P7JB36_9AGAM</name>
<accession>A0A9P7JB36</accession>
<evidence type="ECO:0000313" key="2">
    <source>
        <dbReference type="Proteomes" id="UP000807769"/>
    </source>
</evidence>
<proteinExistence type="predicted"/>
<dbReference type="AlphaFoldDB" id="A0A9P7JB36"/>
<gene>
    <name evidence="1" type="ORF">BJ212DRAFT_1483305</name>
</gene>
<sequence>MSQSVGIFCPLPRSSLGESWHGIMETLQNADYISNVKASQASTNLRISTPMTHSQSVSVMSSAEQEKTARHPLMNIQCHLDDNNRYGDLRNLTLLLTLIPCATDGLDPSSQSIEYKRLLIPDITDLWNIGATVGRVGTRRRWGIIERAADHIRQITFAELELEADVRTDDAVHASGSD</sequence>
<dbReference type="RefSeq" id="XP_041190405.1">
    <property type="nucleotide sequence ID" value="XM_041340597.1"/>
</dbReference>
<dbReference type="Proteomes" id="UP000807769">
    <property type="component" value="Unassembled WGS sequence"/>
</dbReference>
<dbReference type="OrthoDB" id="3242924at2759"/>
<keyword evidence="2" id="KW-1185">Reference proteome</keyword>
<comment type="caution">
    <text evidence="1">The sequence shown here is derived from an EMBL/GenBank/DDBJ whole genome shotgun (WGS) entry which is preliminary data.</text>
</comment>
<protein>
    <submittedName>
        <fullName evidence="1">Uncharacterized protein</fullName>
    </submittedName>
</protein>
<dbReference type="GeneID" id="64634613"/>
<dbReference type="EMBL" id="JABBWG010000027">
    <property type="protein sequence ID" value="KAG1812123.1"/>
    <property type="molecule type" value="Genomic_DNA"/>
</dbReference>
<reference evidence="1" key="1">
    <citation type="journal article" date="2020" name="New Phytol.">
        <title>Comparative genomics reveals dynamic genome evolution in host specialist ectomycorrhizal fungi.</title>
        <authorList>
            <person name="Lofgren L.A."/>
            <person name="Nguyen N.H."/>
            <person name="Vilgalys R."/>
            <person name="Ruytinx J."/>
            <person name="Liao H.L."/>
            <person name="Branco S."/>
            <person name="Kuo A."/>
            <person name="LaButti K."/>
            <person name="Lipzen A."/>
            <person name="Andreopoulos W."/>
            <person name="Pangilinan J."/>
            <person name="Riley R."/>
            <person name="Hundley H."/>
            <person name="Na H."/>
            <person name="Barry K."/>
            <person name="Grigoriev I.V."/>
            <person name="Stajich J.E."/>
            <person name="Kennedy P.G."/>
        </authorList>
    </citation>
    <scope>NUCLEOTIDE SEQUENCE</scope>
    <source>
        <strain evidence="1">MN1</strain>
    </source>
</reference>
<organism evidence="1 2">
    <name type="scientific">Suillus subaureus</name>
    <dbReference type="NCBI Taxonomy" id="48587"/>
    <lineage>
        <taxon>Eukaryota</taxon>
        <taxon>Fungi</taxon>
        <taxon>Dikarya</taxon>
        <taxon>Basidiomycota</taxon>
        <taxon>Agaricomycotina</taxon>
        <taxon>Agaricomycetes</taxon>
        <taxon>Agaricomycetidae</taxon>
        <taxon>Boletales</taxon>
        <taxon>Suillineae</taxon>
        <taxon>Suillaceae</taxon>
        <taxon>Suillus</taxon>
    </lineage>
</organism>
<evidence type="ECO:0000313" key="1">
    <source>
        <dbReference type="EMBL" id="KAG1812123.1"/>
    </source>
</evidence>